<evidence type="ECO:0000256" key="1">
    <source>
        <dbReference type="SAM" id="Phobius"/>
    </source>
</evidence>
<organism evidence="3 4">
    <name type="scientific">Magnaporthiopsis poae (strain ATCC 64411 / 73-15)</name>
    <name type="common">Kentucky bluegrass fungus</name>
    <name type="synonym">Magnaporthe poae</name>
    <dbReference type="NCBI Taxonomy" id="644358"/>
    <lineage>
        <taxon>Eukaryota</taxon>
        <taxon>Fungi</taxon>
        <taxon>Dikarya</taxon>
        <taxon>Ascomycota</taxon>
        <taxon>Pezizomycotina</taxon>
        <taxon>Sordariomycetes</taxon>
        <taxon>Sordariomycetidae</taxon>
        <taxon>Magnaporthales</taxon>
        <taxon>Magnaporthaceae</taxon>
        <taxon>Magnaporthiopsis</taxon>
    </lineage>
</organism>
<sequence length="179" mass="19344">MADLPTFSRGREPTVAPWYHRGTILKQAAARFGWFVILSTFLVASCIMTILSMLNIKTTDKPAGSADGGGGGGSTPLWLLCQIFTTTLANVAAAAMIEYPGKSRGRDWCGTSMMLAVTLVCGILILPMYLGMSAYWGEFLGLLCIFLVSVLFCLTAIRLAIQTARERRQAAPGVSLEER</sequence>
<feature type="transmembrane region" description="Helical" evidence="1">
    <location>
        <begin position="76"/>
        <end position="97"/>
    </location>
</feature>
<dbReference type="EMBL" id="ADBL01001894">
    <property type="status" value="NOT_ANNOTATED_CDS"/>
    <property type="molecule type" value="Genomic_DNA"/>
</dbReference>
<dbReference type="EnsemblFungi" id="MAPG_07802T0">
    <property type="protein sequence ID" value="MAPG_07802T0"/>
    <property type="gene ID" value="MAPG_07802"/>
</dbReference>
<dbReference type="Proteomes" id="UP000011715">
    <property type="component" value="Unassembled WGS sequence"/>
</dbReference>
<keyword evidence="1" id="KW-0812">Transmembrane</keyword>
<dbReference type="EMBL" id="GL876972">
    <property type="protein sequence ID" value="KLU88819.1"/>
    <property type="molecule type" value="Genomic_DNA"/>
</dbReference>
<protein>
    <submittedName>
        <fullName evidence="2 3">Uncharacterized protein</fullName>
    </submittedName>
</protein>
<reference evidence="4" key="2">
    <citation type="submission" date="2010-05" db="EMBL/GenBank/DDBJ databases">
        <title>The genome sequence of Magnaporthe poae strain ATCC 64411.</title>
        <authorList>
            <person name="Ma L.-J."/>
            <person name="Dead R."/>
            <person name="Young S."/>
            <person name="Zeng Q."/>
            <person name="Koehrsen M."/>
            <person name="Alvarado L."/>
            <person name="Berlin A."/>
            <person name="Chapman S.B."/>
            <person name="Chen Z."/>
            <person name="Freedman E."/>
            <person name="Gellesch M."/>
            <person name="Goldberg J."/>
            <person name="Griggs A."/>
            <person name="Gujja S."/>
            <person name="Heilman E.R."/>
            <person name="Heiman D."/>
            <person name="Hepburn T."/>
            <person name="Howarth C."/>
            <person name="Jen D."/>
            <person name="Larson L."/>
            <person name="Mehta T."/>
            <person name="Neiman D."/>
            <person name="Pearson M."/>
            <person name="Roberts A."/>
            <person name="Saif S."/>
            <person name="Shea T."/>
            <person name="Shenoy N."/>
            <person name="Sisk P."/>
            <person name="Stolte C."/>
            <person name="Sykes S."/>
            <person name="Walk T."/>
            <person name="White J."/>
            <person name="Yandava C."/>
            <person name="Haas B."/>
            <person name="Nusbaum C."/>
            <person name="Birren B."/>
        </authorList>
    </citation>
    <scope>NUCLEOTIDE SEQUENCE [LARGE SCALE GENOMIC DNA]</scope>
    <source>
        <strain evidence="4">ATCC 64411 / 73-15</strain>
    </source>
</reference>
<reference evidence="2" key="1">
    <citation type="submission" date="2010-05" db="EMBL/GenBank/DDBJ databases">
        <title>The Genome Sequence of Magnaporthe poae strain ATCC 64411.</title>
        <authorList>
            <consortium name="The Broad Institute Genome Sequencing Platform"/>
            <consortium name="Broad Institute Genome Sequencing Center for Infectious Disease"/>
            <person name="Ma L.-J."/>
            <person name="Dead R."/>
            <person name="Young S."/>
            <person name="Zeng Q."/>
            <person name="Koehrsen M."/>
            <person name="Alvarado L."/>
            <person name="Berlin A."/>
            <person name="Chapman S.B."/>
            <person name="Chen Z."/>
            <person name="Freedman E."/>
            <person name="Gellesch M."/>
            <person name="Goldberg J."/>
            <person name="Griggs A."/>
            <person name="Gujja S."/>
            <person name="Heilman E.R."/>
            <person name="Heiman D."/>
            <person name="Hepburn T."/>
            <person name="Howarth C."/>
            <person name="Jen D."/>
            <person name="Larson L."/>
            <person name="Mehta T."/>
            <person name="Neiman D."/>
            <person name="Pearson M."/>
            <person name="Roberts A."/>
            <person name="Saif S."/>
            <person name="Shea T."/>
            <person name="Shenoy N."/>
            <person name="Sisk P."/>
            <person name="Stolte C."/>
            <person name="Sykes S."/>
            <person name="Walk T."/>
            <person name="White J."/>
            <person name="Yandava C."/>
            <person name="Haas B."/>
            <person name="Nusbaum C."/>
            <person name="Birren B."/>
        </authorList>
    </citation>
    <scope>NUCLEOTIDE SEQUENCE</scope>
    <source>
        <strain evidence="2">ATCC 64411</strain>
    </source>
</reference>
<reference evidence="2" key="3">
    <citation type="submission" date="2011-03" db="EMBL/GenBank/DDBJ databases">
        <title>Annotation of Magnaporthe poae ATCC 64411.</title>
        <authorList>
            <person name="Ma L.-J."/>
            <person name="Dead R."/>
            <person name="Young S.K."/>
            <person name="Zeng Q."/>
            <person name="Gargeya S."/>
            <person name="Fitzgerald M."/>
            <person name="Haas B."/>
            <person name="Abouelleil A."/>
            <person name="Alvarado L."/>
            <person name="Arachchi H.M."/>
            <person name="Berlin A."/>
            <person name="Brown A."/>
            <person name="Chapman S.B."/>
            <person name="Chen Z."/>
            <person name="Dunbar C."/>
            <person name="Freedman E."/>
            <person name="Gearin G."/>
            <person name="Gellesch M."/>
            <person name="Goldberg J."/>
            <person name="Griggs A."/>
            <person name="Gujja S."/>
            <person name="Heiman D."/>
            <person name="Howarth C."/>
            <person name="Larson L."/>
            <person name="Lui A."/>
            <person name="MacDonald P.J.P."/>
            <person name="Mehta T."/>
            <person name="Montmayeur A."/>
            <person name="Murphy C."/>
            <person name="Neiman D."/>
            <person name="Pearson M."/>
            <person name="Priest M."/>
            <person name="Roberts A."/>
            <person name="Saif S."/>
            <person name="Shea T."/>
            <person name="Shenoy N."/>
            <person name="Sisk P."/>
            <person name="Stolte C."/>
            <person name="Sykes S."/>
            <person name="Yandava C."/>
            <person name="Wortman J."/>
            <person name="Nusbaum C."/>
            <person name="Birren B."/>
        </authorList>
    </citation>
    <scope>NUCLEOTIDE SEQUENCE</scope>
    <source>
        <strain evidence="2">ATCC 64411</strain>
    </source>
</reference>
<evidence type="ECO:0000313" key="4">
    <source>
        <dbReference type="Proteomes" id="UP000011715"/>
    </source>
</evidence>
<dbReference type="OrthoDB" id="10507688at2759"/>
<reference evidence="3" key="4">
    <citation type="journal article" date="2015" name="G3 (Bethesda)">
        <title>Genome sequences of three phytopathogenic species of the Magnaporthaceae family of fungi.</title>
        <authorList>
            <person name="Okagaki L.H."/>
            <person name="Nunes C.C."/>
            <person name="Sailsbery J."/>
            <person name="Clay B."/>
            <person name="Brown D."/>
            <person name="John T."/>
            <person name="Oh Y."/>
            <person name="Young N."/>
            <person name="Fitzgerald M."/>
            <person name="Haas B.J."/>
            <person name="Zeng Q."/>
            <person name="Young S."/>
            <person name="Adiconis X."/>
            <person name="Fan L."/>
            <person name="Levin J.Z."/>
            <person name="Mitchell T.K."/>
            <person name="Okubara P.A."/>
            <person name="Farman M.L."/>
            <person name="Kohn L.M."/>
            <person name="Birren B."/>
            <person name="Ma L.-J."/>
            <person name="Dean R.A."/>
        </authorList>
    </citation>
    <scope>NUCLEOTIDE SEQUENCE</scope>
    <source>
        <strain evidence="3">ATCC 64411 / 73-15</strain>
    </source>
</reference>
<feature type="transmembrane region" description="Helical" evidence="1">
    <location>
        <begin position="109"/>
        <end position="130"/>
    </location>
</feature>
<evidence type="ECO:0000313" key="3">
    <source>
        <dbReference type="EnsemblFungi" id="MAPG_07802T0"/>
    </source>
</evidence>
<feature type="transmembrane region" description="Helical" evidence="1">
    <location>
        <begin position="136"/>
        <end position="161"/>
    </location>
</feature>
<keyword evidence="1" id="KW-0472">Membrane</keyword>
<keyword evidence="1" id="KW-1133">Transmembrane helix</keyword>
<dbReference type="AlphaFoldDB" id="A0A0C4E5M9"/>
<gene>
    <name evidence="2" type="ORF">MAPG_07802</name>
</gene>
<dbReference type="eggNOG" id="ENOG502RN7N">
    <property type="taxonomic scope" value="Eukaryota"/>
</dbReference>
<reference evidence="3" key="5">
    <citation type="submission" date="2015-06" db="UniProtKB">
        <authorList>
            <consortium name="EnsemblFungi"/>
        </authorList>
    </citation>
    <scope>IDENTIFICATION</scope>
    <source>
        <strain evidence="3">ATCC 64411</strain>
    </source>
</reference>
<proteinExistence type="predicted"/>
<accession>A0A0C4E5M9</accession>
<keyword evidence="4" id="KW-1185">Reference proteome</keyword>
<feature type="transmembrane region" description="Helical" evidence="1">
    <location>
        <begin position="32"/>
        <end position="56"/>
    </location>
</feature>
<evidence type="ECO:0000313" key="2">
    <source>
        <dbReference type="EMBL" id="KLU88819.1"/>
    </source>
</evidence>
<name>A0A0C4E5M9_MAGP6</name>
<dbReference type="VEuPathDB" id="FungiDB:MAPG_07802"/>